<accession>A0A074JPI0</accession>
<comment type="caution">
    <text evidence="1">The sequence shown here is derived from an EMBL/GenBank/DDBJ whole genome shotgun (WGS) entry which is preliminary data.</text>
</comment>
<sequence length="110" mass="11992">MQARRPTTPVFIVLGALAALLAIELYYTAFASAARNTRLAKEAGLVRALGLTDTALFTEARYTRHPALADLNTPFQDHPMGFDHFPSGTIVPVPDLPGNGWLIFEPEAKK</sequence>
<organism evidence="1 2">
    <name type="scientific">Thioclava pacifica DSM 10166</name>
    <dbReference type="NCBI Taxonomy" id="1353537"/>
    <lineage>
        <taxon>Bacteria</taxon>
        <taxon>Pseudomonadati</taxon>
        <taxon>Pseudomonadota</taxon>
        <taxon>Alphaproteobacteria</taxon>
        <taxon>Rhodobacterales</taxon>
        <taxon>Paracoccaceae</taxon>
        <taxon>Thioclava</taxon>
    </lineage>
</organism>
<evidence type="ECO:0000313" key="1">
    <source>
        <dbReference type="EMBL" id="KEO51277.1"/>
    </source>
</evidence>
<name>A0A074JPI0_9RHOB</name>
<dbReference type="RefSeq" id="WP_051692724.1">
    <property type="nucleotide sequence ID" value="NZ_AUND01000039.1"/>
</dbReference>
<reference evidence="1 2" key="1">
    <citation type="submission" date="2013-07" db="EMBL/GenBank/DDBJ databases">
        <title>Thioclava pacifica DSM 10166 Genome Sequencing.</title>
        <authorList>
            <person name="Lai Q."/>
            <person name="Shao Z."/>
        </authorList>
    </citation>
    <scope>NUCLEOTIDE SEQUENCE [LARGE SCALE GENOMIC DNA]</scope>
    <source>
        <strain evidence="1 2">DSM 10166</strain>
    </source>
</reference>
<protein>
    <submittedName>
        <fullName evidence="1">Uncharacterized protein</fullName>
    </submittedName>
</protein>
<dbReference type="OrthoDB" id="8527335at2"/>
<keyword evidence="2" id="KW-1185">Reference proteome</keyword>
<dbReference type="AlphaFoldDB" id="A0A074JPI0"/>
<dbReference type="STRING" id="1353537.TP2_12850"/>
<gene>
    <name evidence="1" type="ORF">TP2_12850</name>
</gene>
<dbReference type="EMBL" id="AUND01000039">
    <property type="protein sequence ID" value="KEO51277.1"/>
    <property type="molecule type" value="Genomic_DNA"/>
</dbReference>
<evidence type="ECO:0000313" key="2">
    <source>
        <dbReference type="Proteomes" id="UP000027432"/>
    </source>
</evidence>
<dbReference type="eggNOG" id="ENOG503308B">
    <property type="taxonomic scope" value="Bacteria"/>
</dbReference>
<proteinExistence type="predicted"/>
<dbReference type="Proteomes" id="UP000027432">
    <property type="component" value="Unassembled WGS sequence"/>
</dbReference>